<reference evidence="1" key="1">
    <citation type="journal article" date="2023" name="Science">
        <title>Genome structures resolve the early diversification of teleost fishes.</title>
        <authorList>
            <person name="Parey E."/>
            <person name="Louis A."/>
            <person name="Montfort J."/>
            <person name="Bouchez O."/>
            <person name="Roques C."/>
            <person name="Iampietro C."/>
            <person name="Lluch J."/>
            <person name="Castinel A."/>
            <person name="Donnadieu C."/>
            <person name="Desvignes T."/>
            <person name="Floi Bucao C."/>
            <person name="Jouanno E."/>
            <person name="Wen M."/>
            <person name="Mejri S."/>
            <person name="Dirks R."/>
            <person name="Jansen H."/>
            <person name="Henkel C."/>
            <person name="Chen W.J."/>
            <person name="Zahm M."/>
            <person name="Cabau C."/>
            <person name="Klopp C."/>
            <person name="Thompson A.W."/>
            <person name="Robinson-Rechavi M."/>
            <person name="Braasch I."/>
            <person name="Lecointre G."/>
            <person name="Bobe J."/>
            <person name="Postlethwait J.H."/>
            <person name="Berthelot C."/>
            <person name="Roest Crollius H."/>
            <person name="Guiguen Y."/>
        </authorList>
    </citation>
    <scope>NUCLEOTIDE SEQUENCE</scope>
    <source>
        <strain evidence="1">Concon-B</strain>
    </source>
</reference>
<evidence type="ECO:0000313" key="1">
    <source>
        <dbReference type="EMBL" id="KAJ8256519.1"/>
    </source>
</evidence>
<name>A0A9Q1HRJ9_CONCO</name>
<protein>
    <submittedName>
        <fullName evidence="1">Uncharacterized protein</fullName>
    </submittedName>
</protein>
<dbReference type="EMBL" id="JAFJMO010000014">
    <property type="protein sequence ID" value="KAJ8256519.1"/>
    <property type="molecule type" value="Genomic_DNA"/>
</dbReference>
<comment type="caution">
    <text evidence="1">The sequence shown here is derived from an EMBL/GenBank/DDBJ whole genome shotgun (WGS) entry which is preliminary data.</text>
</comment>
<gene>
    <name evidence="1" type="ORF">COCON_G00186710</name>
</gene>
<organism evidence="1 2">
    <name type="scientific">Conger conger</name>
    <name type="common">Conger eel</name>
    <name type="synonym">Muraena conger</name>
    <dbReference type="NCBI Taxonomy" id="82655"/>
    <lineage>
        <taxon>Eukaryota</taxon>
        <taxon>Metazoa</taxon>
        <taxon>Chordata</taxon>
        <taxon>Craniata</taxon>
        <taxon>Vertebrata</taxon>
        <taxon>Euteleostomi</taxon>
        <taxon>Actinopterygii</taxon>
        <taxon>Neopterygii</taxon>
        <taxon>Teleostei</taxon>
        <taxon>Anguilliformes</taxon>
        <taxon>Congridae</taxon>
        <taxon>Conger</taxon>
    </lineage>
</organism>
<dbReference type="AlphaFoldDB" id="A0A9Q1HRJ9"/>
<dbReference type="Proteomes" id="UP001152803">
    <property type="component" value="Unassembled WGS sequence"/>
</dbReference>
<proteinExistence type="predicted"/>
<sequence length="113" mass="12756">MCLLRGESLLQLKTPLHLMCSFRSLWVPYVLKKFKVLLPRLIWVGYEALDWTDHRTCDTLKCQSGAAELAYDPERRTVSCGAGLSSLLCAEGYGGQPLCFRLWQPDVPRPNVG</sequence>
<accession>A0A9Q1HRJ9</accession>
<evidence type="ECO:0000313" key="2">
    <source>
        <dbReference type="Proteomes" id="UP001152803"/>
    </source>
</evidence>
<keyword evidence="2" id="KW-1185">Reference proteome</keyword>